<evidence type="ECO:0000259" key="5">
    <source>
        <dbReference type="Pfam" id="PF22692"/>
    </source>
</evidence>
<name>A0A927UA30_9FIRM</name>
<evidence type="ECO:0000256" key="1">
    <source>
        <dbReference type="ARBA" id="ARBA00009677"/>
    </source>
</evidence>
<comment type="caution">
    <text evidence="6">The sequence shown here is derived from an EMBL/GenBank/DDBJ whole genome shotgun (WGS) entry which is preliminary data.</text>
</comment>
<keyword evidence="2" id="KW-0975">Bacterial flagellum</keyword>
<evidence type="ECO:0000259" key="4">
    <source>
        <dbReference type="Pfam" id="PF06429"/>
    </source>
</evidence>
<feature type="domain" description="Flagellar basal-body/hook protein C-terminal" evidence="4">
    <location>
        <begin position="219"/>
        <end position="262"/>
    </location>
</feature>
<dbReference type="Pfam" id="PF22692">
    <property type="entry name" value="LlgE_F_G_D1"/>
    <property type="match status" value="1"/>
</dbReference>
<dbReference type="GO" id="GO:0071978">
    <property type="term" value="P:bacterial-type flagellum-dependent swarming motility"/>
    <property type="evidence" value="ECO:0007669"/>
    <property type="project" value="TreeGrafter"/>
</dbReference>
<dbReference type="InterPro" id="IPR020013">
    <property type="entry name" value="Flagellar_FlgE/F/G"/>
</dbReference>
<dbReference type="PROSITE" id="PS00588">
    <property type="entry name" value="FLAGELLA_BB_ROD"/>
    <property type="match status" value="1"/>
</dbReference>
<dbReference type="Pfam" id="PF00460">
    <property type="entry name" value="Flg_bb_rod"/>
    <property type="match status" value="1"/>
</dbReference>
<gene>
    <name evidence="6" type="ORF">E7272_01750</name>
</gene>
<keyword evidence="6" id="KW-0282">Flagellum</keyword>
<protein>
    <submittedName>
        <fullName evidence="6">Flagellar hook-basal body protein</fullName>
    </submittedName>
</protein>
<comment type="similarity">
    <text evidence="1 2">Belongs to the flagella basal body rod proteins family.</text>
</comment>
<dbReference type="EMBL" id="SVER01000003">
    <property type="protein sequence ID" value="MBE5918544.1"/>
    <property type="molecule type" value="Genomic_DNA"/>
</dbReference>
<evidence type="ECO:0000259" key="3">
    <source>
        <dbReference type="Pfam" id="PF00460"/>
    </source>
</evidence>
<dbReference type="PANTHER" id="PTHR30435">
    <property type="entry name" value="FLAGELLAR PROTEIN"/>
    <property type="match status" value="1"/>
</dbReference>
<sequence length="268" mass="29474">MVKGLYTAYTGMVNEQRRMDVMTNNLANSATTGYKKEAMVAQAFDERLAIKIKDTSALNNMPENIGYISLGTKIGETYTNWDQGAFQITDKDSDLAIAGRGFFAIAFTNKAGETSIKYTRDGAFTVDSEGFLRTSDGDYVLNQDAALNSTLGEDSYVQIDPSLPYSIAKDGTITQNQQEVDTVGLIDIADYDYIDKYGENLYDLIDGGQIIESEAYMEQGMLEASNVNVVDEMVSMIQIARAYEAGQKMIQTEDATLDKTVNNVGSVR</sequence>
<dbReference type="SUPFAM" id="SSF117143">
    <property type="entry name" value="Flagellar hook protein flgE"/>
    <property type="match status" value="1"/>
</dbReference>
<feature type="domain" description="Flagellar hook protein FlgE/F/G-like D1" evidence="5">
    <location>
        <begin position="96"/>
        <end position="174"/>
    </location>
</feature>
<keyword evidence="6" id="KW-0966">Cell projection</keyword>
<evidence type="ECO:0000313" key="7">
    <source>
        <dbReference type="Proteomes" id="UP000766246"/>
    </source>
</evidence>
<dbReference type="InterPro" id="IPR037925">
    <property type="entry name" value="FlgE/F/G-like"/>
</dbReference>
<dbReference type="AlphaFoldDB" id="A0A927UA30"/>
<dbReference type="Pfam" id="PF06429">
    <property type="entry name" value="Flg_bbr_C"/>
    <property type="match status" value="1"/>
</dbReference>
<evidence type="ECO:0000313" key="6">
    <source>
        <dbReference type="EMBL" id="MBE5918544.1"/>
    </source>
</evidence>
<reference evidence="6" key="1">
    <citation type="submission" date="2019-04" db="EMBL/GenBank/DDBJ databases">
        <title>Evolution of Biomass-Degrading Anaerobic Consortia Revealed by Metagenomics.</title>
        <authorList>
            <person name="Peng X."/>
        </authorList>
    </citation>
    <scope>NUCLEOTIDE SEQUENCE</scope>
    <source>
        <strain evidence="6">SIG311</strain>
    </source>
</reference>
<dbReference type="GO" id="GO:0009425">
    <property type="term" value="C:bacterial-type flagellum basal body"/>
    <property type="evidence" value="ECO:0007669"/>
    <property type="project" value="UniProtKB-SubCell"/>
</dbReference>
<dbReference type="InterPro" id="IPR019776">
    <property type="entry name" value="Flagellar_basal_body_rod_CS"/>
</dbReference>
<dbReference type="PANTHER" id="PTHR30435:SF19">
    <property type="entry name" value="FLAGELLAR BASAL-BODY ROD PROTEIN FLGG"/>
    <property type="match status" value="1"/>
</dbReference>
<keyword evidence="6" id="KW-0969">Cilium</keyword>
<proteinExistence type="inferred from homology"/>
<accession>A0A927UA30</accession>
<dbReference type="NCBIfam" id="TIGR03506">
    <property type="entry name" value="FlgEFG_subfam"/>
    <property type="match status" value="1"/>
</dbReference>
<evidence type="ECO:0000256" key="2">
    <source>
        <dbReference type="RuleBase" id="RU362116"/>
    </source>
</evidence>
<dbReference type="InterPro" id="IPR010930">
    <property type="entry name" value="Flg_bb/hook_C_dom"/>
</dbReference>
<dbReference type="Proteomes" id="UP000766246">
    <property type="component" value="Unassembled WGS sequence"/>
</dbReference>
<dbReference type="InterPro" id="IPR001444">
    <property type="entry name" value="Flag_bb_rod_N"/>
</dbReference>
<comment type="subcellular location">
    <subcellularLocation>
        <location evidence="2">Bacterial flagellum basal body</location>
    </subcellularLocation>
</comment>
<dbReference type="InterPro" id="IPR053967">
    <property type="entry name" value="LlgE_F_G-like_D1"/>
</dbReference>
<organism evidence="6 7">
    <name type="scientific">Pseudobutyrivibrio ruminis</name>
    <dbReference type="NCBI Taxonomy" id="46206"/>
    <lineage>
        <taxon>Bacteria</taxon>
        <taxon>Bacillati</taxon>
        <taxon>Bacillota</taxon>
        <taxon>Clostridia</taxon>
        <taxon>Lachnospirales</taxon>
        <taxon>Lachnospiraceae</taxon>
        <taxon>Pseudobutyrivibrio</taxon>
    </lineage>
</organism>
<feature type="domain" description="Flagellar basal body rod protein N-terminal" evidence="3">
    <location>
        <begin position="5"/>
        <end position="35"/>
    </location>
</feature>